<evidence type="ECO:0000313" key="2">
    <source>
        <dbReference type="Proteomes" id="UP000658514"/>
    </source>
</evidence>
<dbReference type="Proteomes" id="UP000658514">
    <property type="component" value="Unassembled WGS sequence"/>
</dbReference>
<proteinExistence type="predicted"/>
<organism evidence="1 2">
    <name type="scientific">Calothrix parietina FACHB-288</name>
    <dbReference type="NCBI Taxonomy" id="2692896"/>
    <lineage>
        <taxon>Bacteria</taxon>
        <taxon>Bacillati</taxon>
        <taxon>Cyanobacteriota</taxon>
        <taxon>Cyanophyceae</taxon>
        <taxon>Nostocales</taxon>
        <taxon>Calotrichaceae</taxon>
        <taxon>Calothrix</taxon>
    </lineage>
</organism>
<accession>A0ABR8ADX0</accession>
<evidence type="ECO:0000313" key="1">
    <source>
        <dbReference type="EMBL" id="MBD2197425.1"/>
    </source>
</evidence>
<name>A0ABR8ADX0_9CYAN</name>
<gene>
    <name evidence="1" type="ORF">H6G24_18275</name>
</gene>
<keyword evidence="2" id="KW-1185">Reference proteome</keyword>
<dbReference type="EMBL" id="JACJQH010000028">
    <property type="protein sequence ID" value="MBD2197425.1"/>
    <property type="molecule type" value="Genomic_DNA"/>
</dbReference>
<dbReference type="RefSeq" id="WP_190544432.1">
    <property type="nucleotide sequence ID" value="NZ_CAWPNO010000060.1"/>
</dbReference>
<sequence length="178" mass="20175">MFTQQNSGRKTSLPLLLSISLCITTFLPIPPTLGENKDSLKASTAPLELSLLAKPNNSVMTSATISQRYLTIPSLWRAQKSAENKLLADWIAYPASATEPARVDIIVNQQIWSLLDYLERYDFINRLGTSVRKDKYNVRVFNYQEEFLGSYTCDFNVESGLCKIDIPNQNKFGWQRSS</sequence>
<comment type="caution">
    <text evidence="1">The sequence shown here is derived from an EMBL/GenBank/DDBJ whole genome shotgun (WGS) entry which is preliminary data.</text>
</comment>
<reference evidence="1 2" key="1">
    <citation type="journal article" date="2020" name="ISME J.">
        <title>Comparative genomics reveals insights into cyanobacterial evolution and habitat adaptation.</title>
        <authorList>
            <person name="Chen M.Y."/>
            <person name="Teng W.K."/>
            <person name="Zhao L."/>
            <person name="Hu C.X."/>
            <person name="Zhou Y.K."/>
            <person name="Han B.P."/>
            <person name="Song L.R."/>
            <person name="Shu W.S."/>
        </authorList>
    </citation>
    <scope>NUCLEOTIDE SEQUENCE [LARGE SCALE GENOMIC DNA]</scope>
    <source>
        <strain evidence="1 2">FACHB-288</strain>
    </source>
</reference>
<protein>
    <submittedName>
        <fullName evidence="1">Uncharacterized protein</fullName>
    </submittedName>
</protein>